<dbReference type="Gene3D" id="3.30.450.40">
    <property type="match status" value="1"/>
</dbReference>
<evidence type="ECO:0000256" key="5">
    <source>
        <dbReference type="HAMAP-Rule" id="MF_00081"/>
    </source>
</evidence>
<evidence type="ECO:0000256" key="1">
    <source>
        <dbReference type="ARBA" id="ARBA00022491"/>
    </source>
</evidence>
<gene>
    <name evidence="5" type="primary">hrcA</name>
    <name evidence="7" type="ORF">COV29_00095</name>
</gene>
<dbReference type="InterPro" id="IPR029016">
    <property type="entry name" value="GAF-like_dom_sf"/>
</dbReference>
<dbReference type="GO" id="GO:0003677">
    <property type="term" value="F:DNA binding"/>
    <property type="evidence" value="ECO:0007669"/>
    <property type="project" value="InterPro"/>
</dbReference>
<evidence type="ECO:0000313" key="8">
    <source>
        <dbReference type="Proteomes" id="UP000228496"/>
    </source>
</evidence>
<evidence type="ECO:0000313" key="7">
    <source>
        <dbReference type="EMBL" id="PJE51547.1"/>
    </source>
</evidence>
<dbReference type="SUPFAM" id="SSF55781">
    <property type="entry name" value="GAF domain-like"/>
    <property type="match status" value="1"/>
</dbReference>
<comment type="caution">
    <text evidence="7">The sequence shown here is derived from an EMBL/GenBank/DDBJ whole genome shotgun (WGS) entry which is preliminary data.</text>
</comment>
<evidence type="ECO:0000256" key="2">
    <source>
        <dbReference type="ARBA" id="ARBA00023015"/>
    </source>
</evidence>
<dbReference type="PANTHER" id="PTHR34824">
    <property type="entry name" value="HEAT-INDUCIBLE TRANSCRIPTION REPRESSOR HRCA"/>
    <property type="match status" value="1"/>
</dbReference>
<dbReference type="InterPro" id="IPR036390">
    <property type="entry name" value="WH_DNA-bd_sf"/>
</dbReference>
<dbReference type="SUPFAM" id="SSF46785">
    <property type="entry name" value="Winged helix' DNA-binding domain"/>
    <property type="match status" value="1"/>
</dbReference>
<dbReference type="AlphaFoldDB" id="A0A2J0Q8I3"/>
<comment type="function">
    <text evidence="5">Negative regulator of class I heat shock genes (grpE-dnaK-dnaJ and groELS operons). Prevents heat-shock induction of these operons.</text>
</comment>
<evidence type="ECO:0000259" key="6">
    <source>
        <dbReference type="Pfam" id="PF01628"/>
    </source>
</evidence>
<dbReference type="Gene3D" id="1.10.10.10">
    <property type="entry name" value="Winged helix-like DNA-binding domain superfamily/Winged helix DNA-binding domain"/>
    <property type="match status" value="1"/>
</dbReference>
<dbReference type="HAMAP" id="MF_00081">
    <property type="entry name" value="HrcA"/>
    <property type="match status" value="1"/>
</dbReference>
<evidence type="ECO:0000256" key="3">
    <source>
        <dbReference type="ARBA" id="ARBA00023016"/>
    </source>
</evidence>
<keyword evidence="2 5" id="KW-0805">Transcription regulation</keyword>
<dbReference type="EMBL" id="PCXQ01000001">
    <property type="protein sequence ID" value="PJE51547.1"/>
    <property type="molecule type" value="Genomic_DNA"/>
</dbReference>
<keyword evidence="3 5" id="KW-0346">Stress response</keyword>
<proteinExistence type="inferred from homology"/>
<sequence length="264" mass="29610">MDLTGRQEAILSTIIREYTQTAEPVGSKLLENRGNLGVSSATIRADMHDLEDLGYLTHPHTSSGRVPTHKAFRYFVDNIIQNTPRIDINEAELIQEELEKNFNNPSDINKALAKVLSGLSGNMIMTGIIGKNEFHKTGISALMSLPEFREIDRIFNITSFFDEFDEIFEKMAGEIFGSENIIPTIRVGTGDIGKDIKILIGKENPLEEMSGETVIISRYLLPQNYIGSLTLVGPMRMDYERNLGLVKFATKYLNLTANRPLLLE</sequence>
<name>A0A2J0Q8I3_9BACT</name>
<feature type="domain" description="Heat-inducible transcription repressor HrcA C-terminal" evidence="6">
    <location>
        <begin position="87"/>
        <end position="241"/>
    </location>
</feature>
<dbReference type="Proteomes" id="UP000228496">
    <property type="component" value="Unassembled WGS sequence"/>
</dbReference>
<dbReference type="GO" id="GO:0045892">
    <property type="term" value="P:negative regulation of DNA-templated transcription"/>
    <property type="evidence" value="ECO:0007669"/>
    <property type="project" value="UniProtKB-UniRule"/>
</dbReference>
<protein>
    <recommendedName>
        <fullName evidence="5">Heat-inducible transcription repressor HrcA</fullName>
    </recommendedName>
</protein>
<comment type="similarity">
    <text evidence="5">Belongs to the HrcA family.</text>
</comment>
<reference evidence="7 8" key="1">
    <citation type="submission" date="2017-09" db="EMBL/GenBank/DDBJ databases">
        <title>Depth-based differentiation of microbial function through sediment-hosted aquifers and enrichment of novel symbionts in the deep terrestrial subsurface.</title>
        <authorList>
            <person name="Probst A.J."/>
            <person name="Ladd B."/>
            <person name="Jarett J.K."/>
            <person name="Geller-Mcgrath D.E."/>
            <person name="Sieber C.M."/>
            <person name="Emerson J.B."/>
            <person name="Anantharaman K."/>
            <person name="Thomas B.C."/>
            <person name="Malmstrom R."/>
            <person name="Stieglmeier M."/>
            <person name="Klingl A."/>
            <person name="Woyke T."/>
            <person name="Ryan C.M."/>
            <person name="Banfield J.F."/>
        </authorList>
    </citation>
    <scope>NUCLEOTIDE SEQUENCE [LARGE SCALE GENOMIC DNA]</scope>
    <source>
        <strain evidence="7">CG10_big_fil_rev_8_21_14_0_10_36_16</strain>
    </source>
</reference>
<keyword evidence="4 5" id="KW-0804">Transcription</keyword>
<accession>A0A2J0Q8I3</accession>
<dbReference type="PANTHER" id="PTHR34824:SF1">
    <property type="entry name" value="HEAT-INDUCIBLE TRANSCRIPTION REPRESSOR HRCA"/>
    <property type="match status" value="1"/>
</dbReference>
<evidence type="ECO:0000256" key="4">
    <source>
        <dbReference type="ARBA" id="ARBA00023163"/>
    </source>
</evidence>
<dbReference type="InterPro" id="IPR021153">
    <property type="entry name" value="HrcA_C"/>
</dbReference>
<dbReference type="InterPro" id="IPR036388">
    <property type="entry name" value="WH-like_DNA-bd_sf"/>
</dbReference>
<dbReference type="Pfam" id="PF01628">
    <property type="entry name" value="HrcA"/>
    <property type="match status" value="1"/>
</dbReference>
<keyword evidence="1 5" id="KW-0678">Repressor</keyword>
<dbReference type="InterPro" id="IPR002571">
    <property type="entry name" value="HrcA"/>
</dbReference>
<organism evidence="7 8">
    <name type="scientific">Candidatus Yanofskybacteria bacterium CG10_big_fil_rev_8_21_14_0_10_36_16</name>
    <dbReference type="NCBI Taxonomy" id="1975096"/>
    <lineage>
        <taxon>Bacteria</taxon>
        <taxon>Candidatus Yanofskyibacteriota</taxon>
    </lineage>
</organism>